<dbReference type="KEGG" id="sesp:BN6_20760"/>
<dbReference type="Gene3D" id="1.10.10.10">
    <property type="entry name" value="Winged helix-like DNA-binding domain superfamily/Winged helix DNA-binding domain"/>
    <property type="match status" value="1"/>
</dbReference>
<dbReference type="PANTHER" id="PTHR43133:SF50">
    <property type="entry name" value="ECF RNA POLYMERASE SIGMA FACTOR SIGM"/>
    <property type="match status" value="1"/>
</dbReference>
<organism evidence="8 9">
    <name type="scientific">Saccharothrix espanaensis (strain ATCC 51144 / DSM 44229 / JCM 9112 / NBRC 15066 / NRRL 15764)</name>
    <dbReference type="NCBI Taxonomy" id="1179773"/>
    <lineage>
        <taxon>Bacteria</taxon>
        <taxon>Bacillati</taxon>
        <taxon>Actinomycetota</taxon>
        <taxon>Actinomycetes</taxon>
        <taxon>Pseudonocardiales</taxon>
        <taxon>Pseudonocardiaceae</taxon>
        <taxon>Saccharothrix</taxon>
    </lineage>
</organism>
<dbReference type="NCBIfam" id="TIGR02937">
    <property type="entry name" value="sigma70-ECF"/>
    <property type="match status" value="1"/>
</dbReference>
<dbReference type="InterPro" id="IPR036388">
    <property type="entry name" value="WH-like_DNA-bd_sf"/>
</dbReference>
<keyword evidence="2" id="KW-0805">Transcription regulation</keyword>
<dbReference type="EMBL" id="HE804045">
    <property type="protein sequence ID" value="CCH29396.1"/>
    <property type="molecule type" value="Genomic_DNA"/>
</dbReference>
<dbReference type="Gene3D" id="1.10.1740.10">
    <property type="match status" value="1"/>
</dbReference>
<evidence type="ECO:0008006" key="10">
    <source>
        <dbReference type="Google" id="ProtNLM"/>
    </source>
</evidence>
<evidence type="ECO:0000313" key="9">
    <source>
        <dbReference type="Proteomes" id="UP000006281"/>
    </source>
</evidence>
<dbReference type="SUPFAM" id="SSF88946">
    <property type="entry name" value="Sigma2 domain of RNA polymerase sigma factors"/>
    <property type="match status" value="1"/>
</dbReference>
<keyword evidence="3" id="KW-0731">Sigma factor</keyword>
<gene>
    <name evidence="8" type="ordered locus">BN6_20760</name>
</gene>
<dbReference type="GO" id="GO:0006352">
    <property type="term" value="P:DNA-templated transcription initiation"/>
    <property type="evidence" value="ECO:0007669"/>
    <property type="project" value="InterPro"/>
</dbReference>
<dbReference type="InterPro" id="IPR014284">
    <property type="entry name" value="RNA_pol_sigma-70_dom"/>
</dbReference>
<dbReference type="GO" id="GO:0016987">
    <property type="term" value="F:sigma factor activity"/>
    <property type="evidence" value="ECO:0007669"/>
    <property type="project" value="UniProtKB-KW"/>
</dbReference>
<evidence type="ECO:0000256" key="2">
    <source>
        <dbReference type="ARBA" id="ARBA00023015"/>
    </source>
</evidence>
<protein>
    <recommendedName>
        <fullName evidence="10">RNA polymerase, sigma-24 subunit, ECF subfamily</fullName>
    </recommendedName>
</protein>
<evidence type="ECO:0000256" key="4">
    <source>
        <dbReference type="ARBA" id="ARBA00023125"/>
    </source>
</evidence>
<dbReference type="SUPFAM" id="SSF88659">
    <property type="entry name" value="Sigma3 and sigma4 domains of RNA polymerase sigma factors"/>
    <property type="match status" value="1"/>
</dbReference>
<feature type="domain" description="RNA polymerase sigma-70 region 2" evidence="6">
    <location>
        <begin position="28"/>
        <end position="94"/>
    </location>
</feature>
<comment type="similarity">
    <text evidence="1">Belongs to the sigma-70 factor family. ECF subfamily.</text>
</comment>
<dbReference type="InterPro" id="IPR007627">
    <property type="entry name" value="RNA_pol_sigma70_r2"/>
</dbReference>
<sequence>MNGDVGDLPAGDGELEEVPQPLDYEQFIRQRRSELLRYVRRVADSPEEGEDALQDALVDAYREWQAVSVMERPLGWVLRVTSHKLYLLRRGRRRPLHTSPASVRETVADPSEALVKSSELWDAVRQLSPRLRQVVTIRHTFDLSVGEIAVCLDLKESAVRGHLARAYAQLRDLLPPVQQDDVP</sequence>
<reference evidence="8 9" key="1">
    <citation type="journal article" date="2012" name="BMC Genomics">
        <title>Complete genome sequence of Saccharothrix espanaensis DSM 44229T and comparison to the other completely sequenced Pseudonocardiaceae.</title>
        <authorList>
            <person name="Strobel T."/>
            <person name="Al-Dilaimi A."/>
            <person name="Blom J."/>
            <person name="Gessner A."/>
            <person name="Kalinowski J."/>
            <person name="Luzhetska M."/>
            <person name="Puhler A."/>
            <person name="Szczepanowski R."/>
            <person name="Bechthold A."/>
            <person name="Ruckert C."/>
        </authorList>
    </citation>
    <scope>NUCLEOTIDE SEQUENCE [LARGE SCALE GENOMIC DNA]</scope>
    <source>
        <strain evidence="9">ATCC 51144 / DSM 44229 / JCM 9112 / NBRC 15066 / NRRL 15764</strain>
    </source>
</reference>
<name>K0JTZ0_SACES</name>
<accession>K0JTZ0</accession>
<keyword evidence="5" id="KW-0804">Transcription</keyword>
<evidence type="ECO:0000313" key="8">
    <source>
        <dbReference type="EMBL" id="CCH29396.1"/>
    </source>
</evidence>
<dbReference type="Proteomes" id="UP000006281">
    <property type="component" value="Chromosome"/>
</dbReference>
<dbReference type="InterPro" id="IPR013325">
    <property type="entry name" value="RNA_pol_sigma_r2"/>
</dbReference>
<dbReference type="HOGENOM" id="CLU_1413747_0_0_11"/>
<dbReference type="Pfam" id="PF04542">
    <property type="entry name" value="Sigma70_r2"/>
    <property type="match status" value="1"/>
</dbReference>
<proteinExistence type="inferred from homology"/>
<dbReference type="OrthoDB" id="2046835at2"/>
<dbReference type="eggNOG" id="COG1595">
    <property type="taxonomic scope" value="Bacteria"/>
</dbReference>
<dbReference type="Pfam" id="PF08281">
    <property type="entry name" value="Sigma70_r4_2"/>
    <property type="match status" value="1"/>
</dbReference>
<dbReference type="RefSeq" id="WP_015099509.1">
    <property type="nucleotide sequence ID" value="NC_019673.1"/>
</dbReference>
<feature type="domain" description="RNA polymerase sigma factor 70 region 4 type 2" evidence="7">
    <location>
        <begin position="119"/>
        <end position="170"/>
    </location>
</feature>
<dbReference type="InterPro" id="IPR013249">
    <property type="entry name" value="RNA_pol_sigma70_r4_t2"/>
</dbReference>
<dbReference type="PANTHER" id="PTHR43133">
    <property type="entry name" value="RNA POLYMERASE ECF-TYPE SIGMA FACTO"/>
    <property type="match status" value="1"/>
</dbReference>
<dbReference type="STRING" id="1179773.BN6_20760"/>
<evidence type="ECO:0000256" key="3">
    <source>
        <dbReference type="ARBA" id="ARBA00023082"/>
    </source>
</evidence>
<evidence type="ECO:0000256" key="1">
    <source>
        <dbReference type="ARBA" id="ARBA00010641"/>
    </source>
</evidence>
<evidence type="ECO:0000256" key="5">
    <source>
        <dbReference type="ARBA" id="ARBA00023163"/>
    </source>
</evidence>
<dbReference type="AlphaFoldDB" id="K0JTZ0"/>
<dbReference type="GO" id="GO:0003677">
    <property type="term" value="F:DNA binding"/>
    <property type="evidence" value="ECO:0007669"/>
    <property type="project" value="UniProtKB-KW"/>
</dbReference>
<keyword evidence="9" id="KW-1185">Reference proteome</keyword>
<evidence type="ECO:0000259" key="7">
    <source>
        <dbReference type="Pfam" id="PF08281"/>
    </source>
</evidence>
<dbReference type="InterPro" id="IPR013324">
    <property type="entry name" value="RNA_pol_sigma_r3/r4-like"/>
</dbReference>
<dbReference type="InterPro" id="IPR039425">
    <property type="entry name" value="RNA_pol_sigma-70-like"/>
</dbReference>
<keyword evidence="4" id="KW-0238">DNA-binding</keyword>
<evidence type="ECO:0000259" key="6">
    <source>
        <dbReference type="Pfam" id="PF04542"/>
    </source>
</evidence>